<feature type="transmembrane region" description="Helical" evidence="3">
    <location>
        <begin position="124"/>
        <end position="149"/>
    </location>
</feature>
<proteinExistence type="predicted"/>
<dbReference type="AlphaFoldDB" id="A0A5E6MNK3"/>
<keyword evidence="1" id="KW-0175">Coiled coil</keyword>
<dbReference type="EMBL" id="CABFUZ020000178">
    <property type="protein sequence ID" value="VVM07573.1"/>
    <property type="molecule type" value="Genomic_DNA"/>
</dbReference>
<dbReference type="Proteomes" id="UP000381693">
    <property type="component" value="Unassembled WGS sequence"/>
</dbReference>
<keyword evidence="3" id="KW-1133">Transmembrane helix</keyword>
<evidence type="ECO:0000256" key="1">
    <source>
        <dbReference type="SAM" id="Coils"/>
    </source>
</evidence>
<keyword evidence="5" id="KW-1185">Reference proteome</keyword>
<sequence>MTNRSGKGDRPSGPEAAKTRNNRRAPARAASRNNLPPWMTAGRGTHRPPRSLSRSAPEESAAKSEGSSSPPDAGSAKFDPFLPSSNWERETSPTRQSTAVSDAEFREEVLAEEKASKPKIGRGVWLAIFARVFFYSAVGATGFGTYYSLRETQVEGQILPGKLPMPTKAYVVYDFSGDVRALWRDCGSSVEPYRQTVRNCENNLQRVRSDLVAQQERVRLLKEQLHAAEEELKSTGKEAEEKGKELWATEGAALEKEYDAMVAHIESNFLERSKQIGLPLSEKDVAIRAPEAWANAFEVALYSAPPSVNVTEERKWAEEGLKIWHQFQSDYEKKQQALKKKTEELQAQVAPKVTEMRNQISLLEGRITDSEEELLPLQQELAMNQNELSAATAQAEAARATFQKQLLQLPRHSILTTIPVASDGHFEWRRLEQNGRFQSGHYFLWLVTEEGGQEYWSLFPFSIAPYAKTEIIVRADSFLPVHLLWQGL</sequence>
<accession>A0A5E6MNK3</accession>
<evidence type="ECO:0000256" key="2">
    <source>
        <dbReference type="SAM" id="MobiDB-lite"/>
    </source>
</evidence>
<feature type="coiled-coil region" evidence="1">
    <location>
        <begin position="197"/>
        <end position="245"/>
    </location>
</feature>
<feature type="compositionally biased region" description="Basic and acidic residues" evidence="2">
    <location>
        <begin position="1"/>
        <end position="12"/>
    </location>
</feature>
<name>A0A5E6MNK3_9BACT</name>
<keyword evidence="3" id="KW-0812">Transmembrane</keyword>
<comment type="caution">
    <text evidence="4">The sequence shown here is derived from an EMBL/GenBank/DDBJ whole genome shotgun (WGS) entry which is preliminary data.</text>
</comment>
<reference evidence="4" key="1">
    <citation type="submission" date="2019-09" db="EMBL/GenBank/DDBJ databases">
        <authorList>
            <person name="Cremers G."/>
        </authorList>
    </citation>
    <scope>NUCLEOTIDE SEQUENCE [LARGE SCALE GENOMIC DNA]</scope>
    <source>
        <strain evidence="4">3B</strain>
    </source>
</reference>
<evidence type="ECO:0000313" key="4">
    <source>
        <dbReference type="EMBL" id="VVM07573.1"/>
    </source>
</evidence>
<organism evidence="4 5">
    <name type="scientific">Methylacidimicrobium cyclopophantes</name>
    <dbReference type="NCBI Taxonomy" id="1041766"/>
    <lineage>
        <taxon>Bacteria</taxon>
        <taxon>Pseudomonadati</taxon>
        <taxon>Verrucomicrobiota</taxon>
        <taxon>Methylacidimicrobium</taxon>
    </lineage>
</organism>
<evidence type="ECO:0000256" key="3">
    <source>
        <dbReference type="SAM" id="Phobius"/>
    </source>
</evidence>
<evidence type="ECO:0000313" key="5">
    <source>
        <dbReference type="Proteomes" id="UP000381693"/>
    </source>
</evidence>
<feature type="coiled-coil region" evidence="1">
    <location>
        <begin position="328"/>
        <end position="373"/>
    </location>
</feature>
<gene>
    <name evidence="4" type="ORF">MAMC_01702</name>
</gene>
<protein>
    <submittedName>
        <fullName evidence="4">Uncharacterized protein</fullName>
    </submittedName>
</protein>
<keyword evidence="3" id="KW-0472">Membrane</keyword>
<feature type="region of interest" description="Disordered" evidence="2">
    <location>
        <begin position="1"/>
        <end position="103"/>
    </location>
</feature>